<dbReference type="PANTHER" id="PTHR21192:SF2">
    <property type="entry name" value="NADH DEHYDROGENASE [UBIQUINONE] 1 ALPHA SUBCOMPLEX ASSEMBLY FACTOR 3"/>
    <property type="match status" value="1"/>
</dbReference>
<keyword evidence="2" id="KW-1185">Reference proteome</keyword>
<evidence type="ECO:0000313" key="1">
    <source>
        <dbReference type="EMBL" id="QDL37972.1"/>
    </source>
</evidence>
<proteinExistence type="predicted"/>
<evidence type="ECO:0000313" key="2">
    <source>
        <dbReference type="Proteomes" id="UP000316798"/>
    </source>
</evidence>
<accession>A0A515DC36</accession>
<dbReference type="OrthoDB" id="9800373at2"/>
<reference evidence="1 2" key="1">
    <citation type="submission" date="2019-01" db="EMBL/GenBank/DDBJ databases">
        <title>Genomic insights into a novel species Rhodoferax sp.</title>
        <authorList>
            <person name="Jin L."/>
        </authorList>
    </citation>
    <scope>NUCLEOTIDE SEQUENCE [LARGE SCALE GENOMIC DNA]</scope>
    <source>
        <strain evidence="1 2">CHu59-6-5</strain>
    </source>
</reference>
<dbReference type="SUPFAM" id="SSF64076">
    <property type="entry name" value="MTH938-like"/>
    <property type="match status" value="1"/>
</dbReference>
<dbReference type="AlphaFoldDB" id="A0A515DC36"/>
<dbReference type="KEGG" id="rhf:EUB48_12315"/>
<dbReference type="PANTHER" id="PTHR21192">
    <property type="entry name" value="NUCLEAR PROTEIN E3-3"/>
    <property type="match status" value="1"/>
</dbReference>
<dbReference type="Proteomes" id="UP000316798">
    <property type="component" value="Chromosome"/>
</dbReference>
<name>A0A515DC36_9BURK</name>
<organism evidence="1 2">
    <name type="scientific">Rhodoferax sediminis</name>
    <dbReference type="NCBI Taxonomy" id="2509614"/>
    <lineage>
        <taxon>Bacteria</taxon>
        <taxon>Pseudomonadati</taxon>
        <taxon>Pseudomonadota</taxon>
        <taxon>Betaproteobacteria</taxon>
        <taxon>Burkholderiales</taxon>
        <taxon>Comamonadaceae</taxon>
        <taxon>Rhodoferax</taxon>
    </lineage>
</organism>
<evidence type="ECO:0008006" key="3">
    <source>
        <dbReference type="Google" id="ProtNLM"/>
    </source>
</evidence>
<dbReference type="Pfam" id="PF04430">
    <property type="entry name" value="DUF498"/>
    <property type="match status" value="1"/>
</dbReference>
<dbReference type="EMBL" id="CP035503">
    <property type="protein sequence ID" value="QDL37972.1"/>
    <property type="molecule type" value="Genomic_DNA"/>
</dbReference>
<sequence>MKLQPDKFDVQSISAYGPGWVALDSEKITSSLIISSQGQRLDWPCRSFSDLTPAHFEQIATLDAELVIFGSGERIRFPQPVWLRPLMAKRIGVETMDTQAACRTYNILAGEGRHVVAALLLEVPGS</sequence>
<gene>
    <name evidence="1" type="ORF">EUB48_12315</name>
</gene>
<dbReference type="InterPro" id="IPR036748">
    <property type="entry name" value="MTH938-like_sf"/>
</dbReference>
<protein>
    <recommendedName>
        <fullName evidence="3">Xcc1710-like domain-containing protein</fullName>
    </recommendedName>
</protein>
<dbReference type="RefSeq" id="WP_142819396.1">
    <property type="nucleotide sequence ID" value="NZ_CP035503.1"/>
</dbReference>
<dbReference type="Gene3D" id="3.40.1230.10">
    <property type="entry name" value="MTH938-like"/>
    <property type="match status" value="1"/>
</dbReference>
<dbReference type="InterPro" id="IPR007523">
    <property type="entry name" value="NDUFAF3/AAMDC"/>
</dbReference>
<dbReference type="CDD" id="cd05560">
    <property type="entry name" value="Xcc1710_like"/>
    <property type="match status" value="1"/>
</dbReference>